<accession>U4UH87</accession>
<protein>
    <submittedName>
        <fullName evidence="3">Uncharacterized protein</fullName>
    </submittedName>
</protein>
<gene>
    <name evidence="3" type="ORF">D910_07320</name>
</gene>
<name>U4UH87_DENPD</name>
<feature type="region of interest" description="Disordered" evidence="1">
    <location>
        <begin position="540"/>
        <end position="560"/>
    </location>
</feature>
<dbReference type="STRING" id="77166.U4UH87"/>
<feature type="compositionally biased region" description="Basic and acidic residues" evidence="1">
    <location>
        <begin position="185"/>
        <end position="194"/>
    </location>
</feature>
<organism evidence="3 4">
    <name type="scientific">Dendroctonus ponderosae</name>
    <name type="common">Mountain pine beetle</name>
    <dbReference type="NCBI Taxonomy" id="77166"/>
    <lineage>
        <taxon>Eukaryota</taxon>
        <taxon>Metazoa</taxon>
        <taxon>Ecdysozoa</taxon>
        <taxon>Arthropoda</taxon>
        <taxon>Hexapoda</taxon>
        <taxon>Insecta</taxon>
        <taxon>Pterygota</taxon>
        <taxon>Neoptera</taxon>
        <taxon>Endopterygota</taxon>
        <taxon>Coleoptera</taxon>
        <taxon>Polyphaga</taxon>
        <taxon>Cucujiformia</taxon>
        <taxon>Curculionidae</taxon>
        <taxon>Scolytinae</taxon>
        <taxon>Dendroctonus</taxon>
    </lineage>
</organism>
<feature type="compositionally biased region" description="Polar residues" evidence="1">
    <location>
        <begin position="540"/>
        <end position="552"/>
    </location>
</feature>
<sequence length="604" mass="64688">MWNSKAKTVCLWLVIVVLSQLAEGRRVSGGRRPTGTGSRGTHGHPASLSYPNWRPASRTTHQPFRPPQPTRPPPVWNHASIGAVGPPAPNNHQNINPASIGFKDANHGPVVNGHMVPPNERAQQVKPLNSGKNPSFEPSAPPFEHGTHSNPAPPIGFKATGRNDGTPATHMKGAGTPNENLQHVKPLENGRNRNYEPSAPPAEPASRFHPAPPIGFKGSAPYLLLLIHHTMLRWRLPPTRQPKIRPVTAPRLPTTRTPTGERPTLNSSTTNQVHSFRPRVFGPSLAPHFAGYPYPNSPHYGSGGMTNIHVTNINTNNHHYNEGYGGGFGGFGGYSYPSYHYSSNDLGSGTLGFFLGYSLAKITTPTFHHHSFYDGYTPRYDHYEIHHYYHNSGTVPAQSTIQPNAIVGCVGDSGSICPQGTSSLCTNNGAILCVASAASTVPCTDAAQGNCVRTVMPCVNGTQDCTVGSNTTLAIPCISKAQVPGNVTYVNNTVIVNHTTIINNFANGTSLNETVTSANSTSGNTVNGTAVELSVLNITTPVNGTEPNANTTRSRRDTPAQPVNEFCVTILALPAEKKPSTQEQLLEKSTNVFAKFFVRALGAN</sequence>
<proteinExistence type="predicted"/>
<keyword evidence="2" id="KW-0732">Signal</keyword>
<reference evidence="3 4" key="1">
    <citation type="journal article" date="2013" name="Genome Biol.">
        <title>Draft genome of the mountain pine beetle, Dendroctonus ponderosae Hopkins, a major forest pest.</title>
        <authorList>
            <person name="Keeling C.I."/>
            <person name="Yuen M.M."/>
            <person name="Liao N.Y."/>
            <person name="Docking T.R."/>
            <person name="Chan S.K."/>
            <person name="Taylor G.A."/>
            <person name="Palmquist D.L."/>
            <person name="Jackman S.D."/>
            <person name="Nguyen A."/>
            <person name="Li M."/>
            <person name="Henderson H."/>
            <person name="Janes J.K."/>
            <person name="Zhao Y."/>
            <person name="Pandoh P."/>
            <person name="Moore R."/>
            <person name="Sperling F.A."/>
            <person name="Huber D.P."/>
            <person name="Birol I."/>
            <person name="Jones S.J."/>
            <person name="Bohlmann J."/>
        </authorList>
    </citation>
    <scope>NUCLEOTIDE SEQUENCE</scope>
</reference>
<evidence type="ECO:0000256" key="1">
    <source>
        <dbReference type="SAM" id="MobiDB-lite"/>
    </source>
</evidence>
<dbReference type="Proteomes" id="UP000030742">
    <property type="component" value="Unassembled WGS sequence"/>
</dbReference>
<feature type="compositionally biased region" description="Low complexity" evidence="1">
    <location>
        <begin position="245"/>
        <end position="264"/>
    </location>
</feature>
<feature type="signal peptide" evidence="2">
    <location>
        <begin position="1"/>
        <end position="24"/>
    </location>
</feature>
<dbReference type="OrthoDB" id="6780563at2759"/>
<evidence type="ECO:0000256" key="2">
    <source>
        <dbReference type="SAM" id="SignalP"/>
    </source>
</evidence>
<feature type="chain" id="PRO_5004656593" evidence="2">
    <location>
        <begin position="25"/>
        <end position="604"/>
    </location>
</feature>
<feature type="region of interest" description="Disordered" evidence="1">
    <location>
        <begin position="241"/>
        <end position="270"/>
    </location>
</feature>
<evidence type="ECO:0000313" key="3">
    <source>
        <dbReference type="EMBL" id="ERL89961.1"/>
    </source>
</evidence>
<dbReference type="AlphaFoldDB" id="U4UH87"/>
<feature type="compositionally biased region" description="Pro residues" evidence="1">
    <location>
        <begin position="64"/>
        <end position="75"/>
    </location>
</feature>
<evidence type="ECO:0000313" key="4">
    <source>
        <dbReference type="Proteomes" id="UP000030742"/>
    </source>
</evidence>
<dbReference type="EMBL" id="KB632195">
    <property type="protein sequence ID" value="ERL89961.1"/>
    <property type="molecule type" value="Genomic_DNA"/>
</dbReference>
<feature type="region of interest" description="Disordered" evidence="1">
    <location>
        <begin position="25"/>
        <end position="206"/>
    </location>
</feature>